<feature type="domain" description="Alpha-D-phosphohexomutase alpha/beta/alpha" evidence="10">
    <location>
        <begin position="154"/>
        <end position="250"/>
    </location>
</feature>
<evidence type="ECO:0000256" key="2">
    <source>
        <dbReference type="ARBA" id="ARBA00010231"/>
    </source>
</evidence>
<accession>A0A126QLM8</accession>
<dbReference type="Pfam" id="PF00408">
    <property type="entry name" value="PGM_PMM_IV"/>
    <property type="match status" value="1"/>
</dbReference>
<dbReference type="Proteomes" id="UP000295506">
    <property type="component" value="Unassembled WGS sequence"/>
</dbReference>
<dbReference type="Proteomes" id="UP000055611">
    <property type="component" value="Chromosome"/>
</dbReference>
<dbReference type="OrthoDB" id="9806956at2"/>
<dbReference type="InterPro" id="IPR005844">
    <property type="entry name" value="A-D-PHexomutase_a/b/a-I"/>
</dbReference>
<evidence type="ECO:0000259" key="10">
    <source>
        <dbReference type="Pfam" id="PF02879"/>
    </source>
</evidence>
<evidence type="ECO:0000256" key="3">
    <source>
        <dbReference type="ARBA" id="ARBA00022553"/>
    </source>
</evidence>
<keyword evidence="5 7" id="KW-0460">Magnesium</keyword>
<evidence type="ECO:0000313" key="12">
    <source>
        <dbReference type="EMBL" id="AMK10960.1"/>
    </source>
</evidence>
<dbReference type="InterPro" id="IPR005845">
    <property type="entry name" value="A-D-PHexomutase_a/b/a-II"/>
</dbReference>
<evidence type="ECO:0000259" key="11">
    <source>
        <dbReference type="Pfam" id="PF02880"/>
    </source>
</evidence>
<evidence type="ECO:0000256" key="5">
    <source>
        <dbReference type="ARBA" id="ARBA00022842"/>
    </source>
</evidence>
<evidence type="ECO:0000313" key="13">
    <source>
        <dbReference type="EMBL" id="TDT91957.1"/>
    </source>
</evidence>
<dbReference type="PANTHER" id="PTHR43771">
    <property type="entry name" value="PHOSPHOMANNOMUTASE"/>
    <property type="match status" value="1"/>
</dbReference>
<dbReference type="AlphaFoldDB" id="A0A126QLM8"/>
<dbReference type="Gene3D" id="3.40.120.10">
    <property type="entry name" value="Alpha-D-Glucose-1,6-Bisphosphate, subunit A, domain 3"/>
    <property type="match status" value="3"/>
</dbReference>
<keyword evidence="3" id="KW-0597">Phosphoprotein</keyword>
<dbReference type="GO" id="GO:0005975">
    <property type="term" value="P:carbohydrate metabolic process"/>
    <property type="evidence" value="ECO:0007669"/>
    <property type="project" value="InterPro"/>
</dbReference>
<dbReference type="PANTHER" id="PTHR43771:SF2">
    <property type="entry name" value="PHOSPHOMANNOMUTASE_PHOSPHOGLUCOMUTASE"/>
    <property type="match status" value="1"/>
</dbReference>
<dbReference type="InterPro" id="IPR005841">
    <property type="entry name" value="Alpha-D-phosphohexomutase_SF"/>
</dbReference>
<protein>
    <submittedName>
        <fullName evidence="13">Phosphomannomutase</fullName>
    </submittedName>
</protein>
<feature type="domain" description="Alpha-D-phosphohexomutase alpha/beta/alpha" evidence="11">
    <location>
        <begin position="255"/>
        <end position="363"/>
    </location>
</feature>
<evidence type="ECO:0000256" key="6">
    <source>
        <dbReference type="ARBA" id="ARBA00023235"/>
    </source>
</evidence>
<evidence type="ECO:0000259" key="9">
    <source>
        <dbReference type="Pfam" id="PF02878"/>
    </source>
</evidence>
<dbReference type="InterPro" id="IPR005846">
    <property type="entry name" value="A-D-PHexomutase_a/b/a-III"/>
</dbReference>
<organism evidence="13 15">
    <name type="scientific">Pseudodesulfovibrio indicus</name>
    <dbReference type="NCBI Taxonomy" id="1716143"/>
    <lineage>
        <taxon>Bacteria</taxon>
        <taxon>Pseudomonadati</taxon>
        <taxon>Thermodesulfobacteriota</taxon>
        <taxon>Desulfovibrionia</taxon>
        <taxon>Desulfovibrionales</taxon>
        <taxon>Desulfovibrionaceae</taxon>
    </lineage>
</organism>
<keyword evidence="14" id="KW-1185">Reference proteome</keyword>
<dbReference type="KEGG" id="dej:AWY79_07460"/>
<evidence type="ECO:0000256" key="1">
    <source>
        <dbReference type="ARBA" id="ARBA00001946"/>
    </source>
</evidence>
<dbReference type="EMBL" id="SOBK01000001">
    <property type="protein sequence ID" value="TDT91957.1"/>
    <property type="molecule type" value="Genomic_DNA"/>
</dbReference>
<dbReference type="PROSITE" id="PS00710">
    <property type="entry name" value="PGM_PMM"/>
    <property type="match status" value="1"/>
</dbReference>
<dbReference type="EMBL" id="CP014206">
    <property type="protein sequence ID" value="AMK10960.1"/>
    <property type="molecule type" value="Genomic_DNA"/>
</dbReference>
<comment type="cofactor">
    <cofactor evidence="1">
        <name>Mg(2+)</name>
        <dbReference type="ChEBI" id="CHEBI:18420"/>
    </cofactor>
</comment>
<proteinExistence type="inferred from homology"/>
<evidence type="ECO:0000256" key="4">
    <source>
        <dbReference type="ARBA" id="ARBA00022723"/>
    </source>
</evidence>
<dbReference type="PRINTS" id="PR00509">
    <property type="entry name" value="PGMPMM"/>
</dbReference>
<dbReference type="SUPFAM" id="SSF53738">
    <property type="entry name" value="Phosphoglucomutase, first 3 domains"/>
    <property type="match status" value="3"/>
</dbReference>
<feature type="domain" description="Alpha-D-phosphohexomutase C-terminal" evidence="8">
    <location>
        <begin position="369"/>
        <end position="443"/>
    </location>
</feature>
<keyword evidence="4 7" id="KW-0479">Metal-binding</keyword>
<evidence type="ECO:0000313" key="15">
    <source>
        <dbReference type="Proteomes" id="UP000295506"/>
    </source>
</evidence>
<dbReference type="InterPro" id="IPR016066">
    <property type="entry name" value="A-D-PHexomutase_CS"/>
</dbReference>
<dbReference type="RefSeq" id="WP_066802083.1">
    <property type="nucleotide sequence ID" value="NZ_CP014206.1"/>
</dbReference>
<dbReference type="Pfam" id="PF02880">
    <property type="entry name" value="PGM_PMM_III"/>
    <property type="match status" value="1"/>
</dbReference>
<reference evidence="12 14" key="1">
    <citation type="journal article" date="2016" name="Front. Microbiol.">
        <title>Genome Sequence of the Piezophilic, Mesophilic Sulfate-Reducing Bacterium Desulfovibrio indicus J2T.</title>
        <authorList>
            <person name="Cao J."/>
            <person name="Maignien L."/>
            <person name="Shao Z."/>
            <person name="Alain K."/>
            <person name="Jebbar M."/>
        </authorList>
    </citation>
    <scope>NUCLEOTIDE SEQUENCE [LARGE SCALE GENOMIC DNA]</scope>
    <source>
        <strain evidence="12 14">J2</strain>
    </source>
</reference>
<evidence type="ECO:0000313" key="14">
    <source>
        <dbReference type="Proteomes" id="UP000055611"/>
    </source>
</evidence>
<reference evidence="13 15" key="2">
    <citation type="submission" date="2019-03" db="EMBL/GenBank/DDBJ databases">
        <title>Genomic Encyclopedia of Type Strains, Phase IV (KMG-IV): sequencing the most valuable type-strain genomes for metagenomic binning, comparative biology and taxonomic classification.</title>
        <authorList>
            <person name="Goeker M."/>
        </authorList>
    </citation>
    <scope>NUCLEOTIDE SEQUENCE [LARGE SCALE GENOMIC DNA]</scope>
    <source>
        <strain evidence="13 15">DSM 101483</strain>
    </source>
</reference>
<dbReference type="Gene3D" id="3.30.310.50">
    <property type="entry name" value="Alpha-D-phosphohexomutase, C-terminal domain"/>
    <property type="match status" value="1"/>
</dbReference>
<dbReference type="Pfam" id="PF02878">
    <property type="entry name" value="PGM_PMM_I"/>
    <property type="match status" value="1"/>
</dbReference>
<comment type="similarity">
    <text evidence="2 7">Belongs to the phosphohexose mutase family.</text>
</comment>
<dbReference type="GO" id="GO:0000287">
    <property type="term" value="F:magnesium ion binding"/>
    <property type="evidence" value="ECO:0007669"/>
    <property type="project" value="InterPro"/>
</dbReference>
<feature type="domain" description="Alpha-D-phosphohexomutase alpha/beta/alpha" evidence="9">
    <location>
        <begin position="7"/>
        <end position="137"/>
    </location>
</feature>
<dbReference type="CDD" id="cd03089">
    <property type="entry name" value="PMM_PGM"/>
    <property type="match status" value="1"/>
</dbReference>
<dbReference type="SUPFAM" id="SSF55957">
    <property type="entry name" value="Phosphoglucomutase, C-terminal domain"/>
    <property type="match status" value="1"/>
</dbReference>
<dbReference type="InterPro" id="IPR016055">
    <property type="entry name" value="A-D-PHexomutase_a/b/a-I/II/III"/>
</dbReference>
<evidence type="ECO:0000256" key="7">
    <source>
        <dbReference type="RuleBase" id="RU004326"/>
    </source>
</evidence>
<name>A0A126QLM8_9BACT</name>
<evidence type="ECO:0000259" key="8">
    <source>
        <dbReference type="Pfam" id="PF00408"/>
    </source>
</evidence>
<keyword evidence="6" id="KW-0413">Isomerase</keyword>
<dbReference type="InterPro" id="IPR005843">
    <property type="entry name" value="A-D-PHexomutase_C"/>
</dbReference>
<dbReference type="GO" id="GO:0016868">
    <property type="term" value="F:intramolecular phosphotransferase activity"/>
    <property type="evidence" value="ECO:0007669"/>
    <property type="project" value="InterPro"/>
</dbReference>
<dbReference type="InterPro" id="IPR036900">
    <property type="entry name" value="A-D-PHexomutase_C_sf"/>
</dbReference>
<sequence length="452" mass="49743">MKPITREVFRTYDIRGIVDRDFDPEWVERLGRACGQYFLERGSKTAVVGHDCRHSSPGYAEALTRGLNSTGVDVVAIGQLSSPAFYWAVTKLGETAGVMITASHNPSEYNGFKVWQGISTIHSEEIQDVFELMEKGDFPTGKGTVRSESILGRYVDELSGDVTFGRKLKVVVDGGNGTGGNLTADALEKAGAEVVRIFCDPDGDFPNHHPDPVVEKNMAALQQAVLREKADIGIGLDGDGDRIGVVTEKGGLLFGDQLVAIYARDILKAFPGAAIIGEVKCSYLMYDDIRAHGGDAVMWKTGHSLIKARMREIGAKFAGEMSGHMFFADRYYGFDDATYAALRMVEILSNSDKPMSEQLDWPKTYSTPEIRVDCPEALKERVVGKAVAYFSSKFEAIDIDGVRAVFPDGWGLIRASNTQPVLVLRFEALTPERLDEIRTMFEDKLKTWIAEG</sequence>
<gene>
    <name evidence="12" type="ORF">AWY79_07460</name>
    <name evidence="13" type="ORF">EDC59_101360</name>
</gene>
<dbReference type="Pfam" id="PF02879">
    <property type="entry name" value="PGM_PMM_II"/>
    <property type="match status" value="1"/>
</dbReference>